<dbReference type="KEGG" id="pgr:PGTG_05306"/>
<evidence type="ECO:0000313" key="3">
    <source>
        <dbReference type="Proteomes" id="UP000008783"/>
    </source>
</evidence>
<dbReference type="VEuPathDB" id="FungiDB:PGTG_05306"/>
<reference key="1">
    <citation type="submission" date="2007-01" db="EMBL/GenBank/DDBJ databases">
        <title>The Genome Sequence of Puccinia graminis f. sp. tritici Strain CRL 75-36-700-3.</title>
        <authorList>
            <consortium name="The Broad Institute Genome Sequencing Platform"/>
            <person name="Birren B."/>
            <person name="Lander E."/>
            <person name="Galagan J."/>
            <person name="Nusbaum C."/>
            <person name="Devon K."/>
            <person name="Cuomo C."/>
            <person name="Jaffe D."/>
            <person name="Butler J."/>
            <person name="Alvarez P."/>
            <person name="Gnerre S."/>
            <person name="Grabherr M."/>
            <person name="Mauceli E."/>
            <person name="Brockman W."/>
            <person name="Young S."/>
            <person name="LaButti K."/>
            <person name="Sykes S."/>
            <person name="DeCaprio D."/>
            <person name="Crawford M."/>
            <person name="Koehrsen M."/>
            <person name="Engels R."/>
            <person name="Montgomery P."/>
            <person name="Pearson M."/>
            <person name="Howarth C."/>
            <person name="Larson L."/>
            <person name="White J."/>
            <person name="Zeng Q."/>
            <person name="Kodira C."/>
            <person name="Yandava C."/>
            <person name="Alvarado L."/>
            <person name="O'Leary S."/>
            <person name="Szabo L."/>
            <person name="Dean R."/>
            <person name="Schein J."/>
        </authorList>
    </citation>
    <scope>NUCLEOTIDE SEQUENCE</scope>
    <source>
        <strain>CRL 75-36-700-3</strain>
    </source>
</reference>
<reference evidence="3" key="2">
    <citation type="journal article" date="2011" name="Proc. Natl. Acad. Sci. U.S.A.">
        <title>Obligate biotrophy features unraveled by the genomic analysis of rust fungi.</title>
        <authorList>
            <person name="Duplessis S."/>
            <person name="Cuomo C.A."/>
            <person name="Lin Y.-C."/>
            <person name="Aerts A."/>
            <person name="Tisserant E."/>
            <person name="Veneault-Fourrey C."/>
            <person name="Joly D.L."/>
            <person name="Hacquard S."/>
            <person name="Amselem J."/>
            <person name="Cantarel B.L."/>
            <person name="Chiu R."/>
            <person name="Coutinho P.M."/>
            <person name="Feau N."/>
            <person name="Field M."/>
            <person name="Frey P."/>
            <person name="Gelhaye E."/>
            <person name="Goldberg J."/>
            <person name="Grabherr M.G."/>
            <person name="Kodira C.D."/>
            <person name="Kohler A."/>
            <person name="Kuees U."/>
            <person name="Lindquist E.A."/>
            <person name="Lucas S.M."/>
            <person name="Mago R."/>
            <person name="Mauceli E."/>
            <person name="Morin E."/>
            <person name="Murat C."/>
            <person name="Pangilinan J.L."/>
            <person name="Park R."/>
            <person name="Pearson M."/>
            <person name="Quesneville H."/>
            <person name="Rouhier N."/>
            <person name="Sakthikumar S."/>
            <person name="Salamov A.A."/>
            <person name="Schmutz J."/>
            <person name="Selles B."/>
            <person name="Shapiro H."/>
            <person name="Tanguay P."/>
            <person name="Tuskan G.A."/>
            <person name="Henrissat B."/>
            <person name="Van de Peer Y."/>
            <person name="Rouze P."/>
            <person name="Ellis J.G."/>
            <person name="Dodds P.N."/>
            <person name="Schein J.E."/>
            <person name="Zhong S."/>
            <person name="Hamelin R.C."/>
            <person name="Grigoriev I.V."/>
            <person name="Szabo L.J."/>
            <person name="Martin F."/>
        </authorList>
    </citation>
    <scope>NUCLEOTIDE SEQUENCE [LARGE SCALE GENOMIC DNA]</scope>
    <source>
        <strain evidence="3">CRL 75-36-700-3 / race SCCL</strain>
    </source>
</reference>
<dbReference type="RefSeq" id="XP_003324500.1">
    <property type="nucleotide sequence ID" value="XM_003324452.1"/>
</dbReference>
<evidence type="ECO:0000313" key="2">
    <source>
        <dbReference type="EMBL" id="EFP80081.1"/>
    </source>
</evidence>
<accession>E3K6Z2</accession>
<dbReference type="AlphaFoldDB" id="E3K6Z2"/>
<keyword evidence="3" id="KW-1185">Reference proteome</keyword>
<feature type="region of interest" description="Disordered" evidence="1">
    <location>
        <begin position="153"/>
        <end position="174"/>
    </location>
</feature>
<dbReference type="Proteomes" id="UP000008783">
    <property type="component" value="Unassembled WGS sequence"/>
</dbReference>
<dbReference type="EMBL" id="DS178274">
    <property type="protein sequence ID" value="EFP80081.1"/>
    <property type="molecule type" value="Genomic_DNA"/>
</dbReference>
<dbReference type="GeneID" id="10534098"/>
<sequence length="313" mass="34181">MSSAVTPSDSACHPSKACWSRYSSGRSCTGLSPPLPPPVCSKPCFCPLVPPPLLVAPPQYTLNLIPQSAVNPGVRQYPDFPAESFLEPCAFSLLFPAFPRLGKLDFLLMHRRLPQPVCSISSACFPRQPRAFRMNPTNRSKLWSRRALATTSPQRLKSCPQDPPSPTHLPLHTSTSCTLPGPGPLINSSPFAPTRTNPFPASCHFCLPKPRYLSNSNKPVLREIFPDKAEGVFNAIPADMVKAAIKDIQGQFKTILSASVFPPLLRRSTYAAFLSELRNLRRHHLQVMAVFNPCLADYPEGNGDDPAPGPSSS</sequence>
<dbReference type="InParanoid" id="E3K6Z2"/>
<proteinExistence type="predicted"/>
<dbReference type="HOGENOM" id="CLU_888857_0_0_1"/>
<organism evidence="2 3">
    <name type="scientific">Puccinia graminis f. sp. tritici (strain CRL 75-36-700-3 / race SCCL)</name>
    <name type="common">Black stem rust fungus</name>
    <dbReference type="NCBI Taxonomy" id="418459"/>
    <lineage>
        <taxon>Eukaryota</taxon>
        <taxon>Fungi</taxon>
        <taxon>Dikarya</taxon>
        <taxon>Basidiomycota</taxon>
        <taxon>Pucciniomycotina</taxon>
        <taxon>Pucciniomycetes</taxon>
        <taxon>Pucciniales</taxon>
        <taxon>Pucciniaceae</taxon>
        <taxon>Puccinia</taxon>
    </lineage>
</organism>
<name>E3K6Z2_PUCGT</name>
<gene>
    <name evidence="2" type="ORF">PGTG_05306</name>
</gene>
<evidence type="ECO:0000256" key="1">
    <source>
        <dbReference type="SAM" id="MobiDB-lite"/>
    </source>
</evidence>
<protein>
    <submittedName>
        <fullName evidence="2">Uncharacterized protein</fullName>
    </submittedName>
</protein>